<accession>A0A2A5RXA7</accession>
<dbReference type="EMBL" id="JXJX01000011">
    <property type="protein sequence ID" value="PCS05876.1"/>
    <property type="molecule type" value="Genomic_DNA"/>
</dbReference>
<dbReference type="Proteomes" id="UP000242246">
    <property type="component" value="Unassembled WGS sequence"/>
</dbReference>
<dbReference type="STRING" id="1348632.GCA_001591745_01533"/>
<evidence type="ECO:0000313" key="2">
    <source>
        <dbReference type="Proteomes" id="UP000242246"/>
    </source>
</evidence>
<gene>
    <name evidence="1" type="ORF">RU87_GL000338</name>
</gene>
<comment type="caution">
    <text evidence="1">The sequence shown here is derived from an EMBL/GenBank/DDBJ whole genome shotgun (WGS) entry which is preliminary data.</text>
</comment>
<proteinExistence type="predicted"/>
<dbReference type="AlphaFoldDB" id="A0A2A5RXA7"/>
<organism evidence="1 2">
    <name type="scientific">Pseudolactococcus plantarum</name>
    <dbReference type="NCBI Taxonomy" id="1365"/>
    <lineage>
        <taxon>Bacteria</taxon>
        <taxon>Bacillati</taxon>
        <taxon>Bacillota</taxon>
        <taxon>Bacilli</taxon>
        <taxon>Lactobacillales</taxon>
        <taxon>Streptococcaceae</taxon>
        <taxon>Pseudolactococcus</taxon>
    </lineage>
</organism>
<reference evidence="1 2" key="1">
    <citation type="submission" date="2014-12" db="EMBL/GenBank/DDBJ databases">
        <title>Draft genome sequences of 10 type strains of Lactococcus.</title>
        <authorList>
            <person name="Sun Z."/>
            <person name="Zhong Z."/>
            <person name="Liu W."/>
            <person name="Zhang W."/>
            <person name="Zhang H."/>
        </authorList>
    </citation>
    <scope>NUCLEOTIDE SEQUENCE [LARGE SCALE GENOMIC DNA]</scope>
    <source>
        <strain evidence="1 2">DSM 20686</strain>
    </source>
</reference>
<sequence>MKMLYEKYDFTTDTNYQQIIDNLNLPYNLDGIIIDEFNNIISDKLGLTPYHESDCFYE</sequence>
<name>A0A2A5RXA7_9LACT</name>
<protein>
    <submittedName>
        <fullName evidence="1">Uncharacterized protein</fullName>
    </submittedName>
</protein>
<keyword evidence="2" id="KW-1185">Reference proteome</keyword>
<evidence type="ECO:0000313" key="1">
    <source>
        <dbReference type="EMBL" id="PCS05876.1"/>
    </source>
</evidence>